<dbReference type="PROSITE" id="PS51084">
    <property type="entry name" value="HIT_2"/>
    <property type="match status" value="1"/>
</dbReference>
<dbReference type="InterPro" id="IPR036265">
    <property type="entry name" value="HIT-like_sf"/>
</dbReference>
<evidence type="ECO:0000313" key="6">
    <source>
        <dbReference type="Proteomes" id="UP000289841"/>
    </source>
</evidence>
<dbReference type="RefSeq" id="WP_035375657.1">
    <property type="nucleotide sequence ID" value="NZ_LR215048.1"/>
</dbReference>
<dbReference type="InterPro" id="IPR019808">
    <property type="entry name" value="Histidine_triad_CS"/>
</dbReference>
<dbReference type="PANTHER" id="PTHR46648">
    <property type="entry name" value="HIT FAMILY PROTEIN 1"/>
    <property type="match status" value="1"/>
</dbReference>
<evidence type="ECO:0000313" key="5">
    <source>
        <dbReference type="EMBL" id="VEU79731.1"/>
    </source>
</evidence>
<proteinExistence type="predicted"/>
<dbReference type="SUPFAM" id="SSF54197">
    <property type="entry name" value="HIT-like"/>
    <property type="match status" value="1"/>
</dbReference>
<dbReference type="OrthoDB" id="9784774at2"/>
<gene>
    <name evidence="5" type="primary">hit</name>
    <name evidence="5" type="ORF">NCTC10138_00125</name>
</gene>
<dbReference type="GO" id="GO:0009117">
    <property type="term" value="P:nucleotide metabolic process"/>
    <property type="evidence" value="ECO:0007669"/>
    <property type="project" value="TreeGrafter"/>
</dbReference>
<accession>A0A449BBF1</accession>
<dbReference type="EMBL" id="LR215048">
    <property type="protein sequence ID" value="VEU79731.1"/>
    <property type="molecule type" value="Genomic_DNA"/>
</dbReference>
<sequence>MTIFEQIINREIPAYIIYEDDLVISFLDISQVTKGHTLVVTKKVYKDIFEIPEETLKHLIAVTKHISEAINKALKPEGINLLNNNGETAGQEVMHYHMHIIPRYQKNDVIFKFTNNIDSTKKEEYEKRANVIRAAL</sequence>
<dbReference type="Pfam" id="PF01230">
    <property type="entry name" value="HIT"/>
    <property type="match status" value="1"/>
</dbReference>
<dbReference type="GO" id="GO:0003824">
    <property type="term" value="F:catalytic activity"/>
    <property type="evidence" value="ECO:0007669"/>
    <property type="project" value="InterPro"/>
</dbReference>
<feature type="short sequence motif" description="Histidine triad motif" evidence="2 3">
    <location>
        <begin position="95"/>
        <end position="99"/>
    </location>
</feature>
<dbReference type="Proteomes" id="UP000289841">
    <property type="component" value="Chromosome"/>
</dbReference>
<dbReference type="Gene3D" id="3.30.428.10">
    <property type="entry name" value="HIT-like"/>
    <property type="match status" value="1"/>
</dbReference>
<dbReference type="PRINTS" id="PR00332">
    <property type="entry name" value="HISTRIAD"/>
</dbReference>
<reference evidence="5 6" key="1">
    <citation type="submission" date="2019-01" db="EMBL/GenBank/DDBJ databases">
        <authorList>
            <consortium name="Pathogen Informatics"/>
        </authorList>
    </citation>
    <scope>NUCLEOTIDE SEQUENCE [LARGE SCALE GENOMIC DNA]</scope>
    <source>
        <strain evidence="5 6">NCTC10138</strain>
    </source>
</reference>
<protein>
    <submittedName>
        <fullName evidence="5">Histidine triad (HIT) protein</fullName>
    </submittedName>
</protein>
<evidence type="ECO:0000259" key="4">
    <source>
        <dbReference type="PROSITE" id="PS51084"/>
    </source>
</evidence>
<dbReference type="AlphaFoldDB" id="A0A449BBF1"/>
<dbReference type="InterPro" id="IPR001310">
    <property type="entry name" value="Histidine_triad_HIT"/>
</dbReference>
<dbReference type="PROSITE" id="PS00892">
    <property type="entry name" value="HIT_1"/>
    <property type="match status" value="1"/>
</dbReference>
<evidence type="ECO:0000256" key="2">
    <source>
        <dbReference type="PIRSR" id="PIRSR601310-3"/>
    </source>
</evidence>
<dbReference type="STRING" id="1278311.GCA_000428705_00721"/>
<dbReference type="InterPro" id="IPR011146">
    <property type="entry name" value="HIT-like"/>
</dbReference>
<evidence type="ECO:0000256" key="1">
    <source>
        <dbReference type="PIRSR" id="PIRSR601310-1"/>
    </source>
</evidence>
<evidence type="ECO:0000256" key="3">
    <source>
        <dbReference type="PROSITE-ProRule" id="PRU00464"/>
    </source>
</evidence>
<dbReference type="KEGG" id="aaxa:NCTC10138_00125"/>
<name>A0A449BBF1_HAPAX</name>
<feature type="active site" description="Tele-AMP-histidine intermediate" evidence="1">
    <location>
        <position position="97"/>
    </location>
</feature>
<keyword evidence="6" id="KW-1185">Reference proteome</keyword>
<dbReference type="InterPro" id="IPR039384">
    <property type="entry name" value="HINT"/>
</dbReference>
<dbReference type="CDD" id="cd01277">
    <property type="entry name" value="HINT_subgroup"/>
    <property type="match status" value="1"/>
</dbReference>
<dbReference type="PANTHER" id="PTHR46648:SF1">
    <property type="entry name" value="ADENOSINE 5'-MONOPHOSPHORAMIDASE HNT1"/>
    <property type="match status" value="1"/>
</dbReference>
<organism evidence="5 6">
    <name type="scientific">Haploplasma axanthum</name>
    <name type="common">Acholeplasma axanthum</name>
    <dbReference type="NCBI Taxonomy" id="29552"/>
    <lineage>
        <taxon>Bacteria</taxon>
        <taxon>Bacillati</taxon>
        <taxon>Mycoplasmatota</taxon>
        <taxon>Mollicutes</taxon>
        <taxon>Acholeplasmatales</taxon>
        <taxon>Acholeplasmataceae</taxon>
        <taxon>Haploplasma</taxon>
    </lineage>
</organism>
<feature type="domain" description="HIT" evidence="4">
    <location>
        <begin position="3"/>
        <end position="111"/>
    </location>
</feature>